<dbReference type="AlphaFoldDB" id="A0A1G2HUH0"/>
<proteinExistence type="predicted"/>
<dbReference type="EMBL" id="MHOP01000008">
    <property type="protein sequence ID" value="OGZ66172.1"/>
    <property type="molecule type" value="Genomic_DNA"/>
</dbReference>
<reference evidence="1 2" key="1">
    <citation type="journal article" date="2016" name="Nat. Commun.">
        <title>Thousands of microbial genomes shed light on interconnected biogeochemical processes in an aquifer system.</title>
        <authorList>
            <person name="Anantharaman K."/>
            <person name="Brown C.T."/>
            <person name="Hug L.A."/>
            <person name="Sharon I."/>
            <person name="Castelle C.J."/>
            <person name="Probst A.J."/>
            <person name="Thomas B.C."/>
            <person name="Singh A."/>
            <person name="Wilkins M.J."/>
            <person name="Karaoz U."/>
            <person name="Brodie E.L."/>
            <person name="Williams K.H."/>
            <person name="Hubbard S.S."/>
            <person name="Banfield J.F."/>
        </authorList>
    </citation>
    <scope>NUCLEOTIDE SEQUENCE [LARGE SCALE GENOMIC DNA]</scope>
</reference>
<name>A0A1G2HUH0_9BACT</name>
<protein>
    <submittedName>
        <fullName evidence="1">Uncharacterized protein</fullName>
    </submittedName>
</protein>
<comment type="caution">
    <text evidence="1">The sequence shown here is derived from an EMBL/GenBank/DDBJ whole genome shotgun (WGS) entry which is preliminary data.</text>
</comment>
<evidence type="ECO:0000313" key="2">
    <source>
        <dbReference type="Proteomes" id="UP000178774"/>
    </source>
</evidence>
<dbReference type="Proteomes" id="UP000178774">
    <property type="component" value="Unassembled WGS sequence"/>
</dbReference>
<evidence type="ECO:0000313" key="1">
    <source>
        <dbReference type="EMBL" id="OGZ66172.1"/>
    </source>
</evidence>
<organism evidence="1 2">
    <name type="scientific">Candidatus Staskawiczbacteria bacterium RIFCSPHIGHO2_01_FULL_41_41</name>
    <dbReference type="NCBI Taxonomy" id="1802203"/>
    <lineage>
        <taxon>Bacteria</taxon>
        <taxon>Candidatus Staskawicziibacteriota</taxon>
    </lineage>
</organism>
<accession>A0A1G2HUH0</accession>
<gene>
    <name evidence="1" type="ORF">A2822_04045</name>
</gene>
<sequence>MILVSKDSAKLLDTEKKMRLDYPGIATNMVKECQLCKDIVSMEELANLENPNRCPNCHQTW</sequence>